<evidence type="ECO:0000256" key="7">
    <source>
        <dbReference type="ARBA" id="ARBA00023157"/>
    </source>
</evidence>
<evidence type="ECO:0000256" key="6">
    <source>
        <dbReference type="ARBA" id="ARBA00022900"/>
    </source>
</evidence>
<evidence type="ECO:0000256" key="10">
    <source>
        <dbReference type="SAM" id="SignalP"/>
    </source>
</evidence>
<keyword evidence="6 8" id="KW-0722">Serine protease inhibitor</keyword>
<evidence type="ECO:0000256" key="8">
    <source>
        <dbReference type="RuleBase" id="RU003471"/>
    </source>
</evidence>
<keyword evidence="5 8" id="KW-0646">Protease inhibitor</keyword>
<evidence type="ECO:0000256" key="3">
    <source>
        <dbReference type="ARBA" id="ARBA00011738"/>
    </source>
</evidence>
<gene>
    <name evidence="12" type="ORF">SAMN05216275_11147</name>
</gene>
<comment type="subunit">
    <text evidence="3">Homodimer.</text>
</comment>
<evidence type="ECO:0000259" key="11">
    <source>
        <dbReference type="Pfam" id="PF00720"/>
    </source>
</evidence>
<proteinExistence type="inferred from homology"/>
<dbReference type="Gene3D" id="3.30.350.10">
    <property type="entry name" value="Subtilisin inhibitor-like"/>
    <property type="match status" value="1"/>
</dbReference>
<organism evidence="12 13">
    <name type="scientific">Streptosporangium canum</name>
    <dbReference type="NCBI Taxonomy" id="324952"/>
    <lineage>
        <taxon>Bacteria</taxon>
        <taxon>Bacillati</taxon>
        <taxon>Actinomycetota</taxon>
        <taxon>Actinomycetes</taxon>
        <taxon>Streptosporangiales</taxon>
        <taxon>Streptosporangiaceae</taxon>
        <taxon>Streptosporangium</taxon>
    </lineage>
</organism>
<evidence type="ECO:0000313" key="13">
    <source>
        <dbReference type="Proteomes" id="UP000199111"/>
    </source>
</evidence>
<dbReference type="Proteomes" id="UP000199111">
    <property type="component" value="Unassembled WGS sequence"/>
</dbReference>
<dbReference type="RefSeq" id="WP_093888124.1">
    <property type="nucleotide sequence ID" value="NZ_FOQY01000011.1"/>
</dbReference>
<dbReference type="InterPro" id="IPR023549">
    <property type="entry name" value="Subtilisin_inhibitor"/>
</dbReference>
<feature type="signal peptide" evidence="10">
    <location>
        <begin position="1"/>
        <end position="21"/>
    </location>
</feature>
<dbReference type="PROSITE" id="PS00999">
    <property type="entry name" value="SSI"/>
    <property type="match status" value="1"/>
</dbReference>
<dbReference type="EMBL" id="FOQY01000011">
    <property type="protein sequence ID" value="SFJ67963.1"/>
    <property type="molecule type" value="Genomic_DNA"/>
</dbReference>
<protein>
    <submittedName>
        <fullName evidence="12">Subtilisin inhibitor-like</fullName>
    </submittedName>
</protein>
<accession>A0A1I3TBQ6</accession>
<keyword evidence="10" id="KW-0732">Signal</keyword>
<dbReference type="InterPro" id="IPR036819">
    <property type="entry name" value="Subtilisin_inhibitor-like_sf"/>
</dbReference>
<evidence type="ECO:0000313" key="12">
    <source>
        <dbReference type="EMBL" id="SFJ67963.1"/>
    </source>
</evidence>
<feature type="chain" id="PRO_5011555423" evidence="10">
    <location>
        <begin position="22"/>
        <end position="174"/>
    </location>
</feature>
<dbReference type="SUPFAM" id="SSF55399">
    <property type="entry name" value="Subtilisin inhibitor"/>
    <property type="match status" value="1"/>
</dbReference>
<comment type="similarity">
    <text evidence="2 8">Belongs to the protease inhibitor I16 (SSI) family.</text>
</comment>
<reference evidence="13" key="1">
    <citation type="submission" date="2016-10" db="EMBL/GenBank/DDBJ databases">
        <authorList>
            <person name="Varghese N."/>
            <person name="Submissions S."/>
        </authorList>
    </citation>
    <scope>NUCLEOTIDE SEQUENCE [LARGE SCALE GENOMIC DNA]</scope>
    <source>
        <strain evidence="13">CGMCC 4.2126</strain>
    </source>
</reference>
<feature type="domain" description="Subtilisin inhibitor" evidence="11">
    <location>
        <begin position="75"/>
        <end position="160"/>
    </location>
</feature>
<dbReference type="PRINTS" id="PR00294">
    <property type="entry name" value="SSBTLNINHBTR"/>
</dbReference>
<evidence type="ECO:0000256" key="4">
    <source>
        <dbReference type="ARBA" id="ARBA00022525"/>
    </source>
</evidence>
<keyword evidence="13" id="KW-1185">Reference proteome</keyword>
<keyword evidence="4" id="KW-0964">Secreted</keyword>
<sequence>MRRLLCLVASGLFLLSGTAAAAPPPPLPLGGSGPSVAEPGPPWSYRDWLSPDESAPGRPVPVRPIARRPAVGAKAFTLSIARGERPSPVAGRALLVCDPPQGTHPVAGEACEALNRVGGDPAGLRPPPDLMCTMQYDPVTVTATGTWNNRYIRYERTFGNPCSLRGTTGPLFSF</sequence>
<feature type="region of interest" description="Disordered" evidence="9">
    <location>
        <begin position="30"/>
        <end position="63"/>
    </location>
</feature>
<evidence type="ECO:0000256" key="5">
    <source>
        <dbReference type="ARBA" id="ARBA00022690"/>
    </source>
</evidence>
<dbReference type="GeneID" id="96299337"/>
<comment type="subcellular location">
    <subcellularLocation>
        <location evidence="1">Secreted</location>
    </subcellularLocation>
</comment>
<dbReference type="GO" id="GO:0005576">
    <property type="term" value="C:extracellular region"/>
    <property type="evidence" value="ECO:0007669"/>
    <property type="project" value="UniProtKB-SubCell"/>
</dbReference>
<evidence type="ECO:0000256" key="1">
    <source>
        <dbReference type="ARBA" id="ARBA00004613"/>
    </source>
</evidence>
<dbReference type="InterPro" id="IPR020054">
    <property type="entry name" value="Prot_inh_SSI_I16_CS"/>
</dbReference>
<evidence type="ECO:0000256" key="9">
    <source>
        <dbReference type="SAM" id="MobiDB-lite"/>
    </source>
</evidence>
<dbReference type="Pfam" id="PF00720">
    <property type="entry name" value="SSI"/>
    <property type="match status" value="1"/>
</dbReference>
<name>A0A1I3TBQ6_9ACTN</name>
<evidence type="ECO:0000256" key="2">
    <source>
        <dbReference type="ARBA" id="ARBA00010472"/>
    </source>
</evidence>
<dbReference type="GO" id="GO:0004867">
    <property type="term" value="F:serine-type endopeptidase inhibitor activity"/>
    <property type="evidence" value="ECO:0007669"/>
    <property type="project" value="UniProtKB-KW"/>
</dbReference>
<keyword evidence="7" id="KW-1015">Disulfide bond</keyword>
<dbReference type="InterPro" id="IPR000691">
    <property type="entry name" value="Prot_inh_I16_SSI"/>
</dbReference>
<dbReference type="AlphaFoldDB" id="A0A1I3TBQ6"/>